<keyword evidence="3" id="KW-1185">Reference proteome</keyword>
<evidence type="ECO:0000313" key="2">
    <source>
        <dbReference type="EMBL" id="KAG0322904.1"/>
    </source>
</evidence>
<accession>A0A9P6RR36</accession>
<evidence type="ECO:0000256" key="1">
    <source>
        <dbReference type="SAM" id="SignalP"/>
    </source>
</evidence>
<feature type="signal peptide" evidence="1">
    <location>
        <begin position="1"/>
        <end position="24"/>
    </location>
</feature>
<gene>
    <name evidence="2" type="ORF">BGZ99_003005</name>
</gene>
<dbReference type="Proteomes" id="UP000738325">
    <property type="component" value="Unassembled WGS sequence"/>
</dbReference>
<dbReference type="AlphaFoldDB" id="A0A9P6RR36"/>
<keyword evidence="1" id="KW-0732">Signal</keyword>
<proteinExistence type="predicted"/>
<protein>
    <recommendedName>
        <fullName evidence="4">Periplasmic binding protein</fullName>
    </recommendedName>
</protein>
<evidence type="ECO:0000313" key="3">
    <source>
        <dbReference type="Proteomes" id="UP000738325"/>
    </source>
</evidence>
<feature type="chain" id="PRO_5040272045" description="Periplasmic binding protein" evidence="1">
    <location>
        <begin position="25"/>
        <end position="467"/>
    </location>
</feature>
<organism evidence="2 3">
    <name type="scientific">Dissophora globulifera</name>
    <dbReference type="NCBI Taxonomy" id="979702"/>
    <lineage>
        <taxon>Eukaryota</taxon>
        <taxon>Fungi</taxon>
        <taxon>Fungi incertae sedis</taxon>
        <taxon>Mucoromycota</taxon>
        <taxon>Mortierellomycotina</taxon>
        <taxon>Mortierellomycetes</taxon>
        <taxon>Mortierellales</taxon>
        <taxon>Mortierellaceae</taxon>
        <taxon>Dissophora</taxon>
    </lineage>
</organism>
<reference evidence="2" key="1">
    <citation type="journal article" date="2020" name="Fungal Divers.">
        <title>Resolving the Mortierellaceae phylogeny through synthesis of multi-gene phylogenetics and phylogenomics.</title>
        <authorList>
            <person name="Vandepol N."/>
            <person name="Liber J."/>
            <person name="Desiro A."/>
            <person name="Na H."/>
            <person name="Kennedy M."/>
            <person name="Barry K."/>
            <person name="Grigoriev I.V."/>
            <person name="Miller A.N."/>
            <person name="O'Donnell K."/>
            <person name="Stajich J.E."/>
            <person name="Bonito G."/>
        </authorList>
    </citation>
    <scope>NUCLEOTIDE SEQUENCE</scope>
    <source>
        <strain evidence="2">REB-010B</strain>
    </source>
</reference>
<evidence type="ECO:0008006" key="4">
    <source>
        <dbReference type="Google" id="ProtNLM"/>
    </source>
</evidence>
<comment type="caution">
    <text evidence="2">The sequence shown here is derived from an EMBL/GenBank/DDBJ whole genome shotgun (WGS) entry which is preliminary data.</text>
</comment>
<name>A0A9P6RR36_9FUNG</name>
<dbReference type="PANTHER" id="PTHR38360:SF1">
    <property type="entry name" value="F12P19.7"/>
    <property type="match status" value="1"/>
</dbReference>
<sequence>MTLRNLSMALLLLATPFLAAPVVSQSQGPIAQDDCVKNYDPNTDYFPSKIEVDHATLFTVHYENNYKVVSNVAPGVNQTYVLTQCGTPPPDSSLFNTSNTVFITIPVDNAAVVTTTSIAFIEMLGERSAIKAVDTEALVSSPCVQYDLEHNKTVAIDDRNATLRTDQLEDVDVIFSGMEVEPGLENKTVITSEVLDPGPLNRAEWLEFYATFFNQEQYAQNLTATINNNYNCFKDAATSQPTKPVIAWTSYDAPADYNNNTASWTISDAEYKRILSENAGATFYNGTTNNTFTDNAEFLESIKDVDVIIDETMILGSSESDMQAFLNNYNLTSANKDDYKFLKNEAVFREDGLVNPNDGRDWFSGAVVMADAVLQDVIRAVHPNVLPASVHYNWIRNIAKDEPPQILTSANCTSTDADKPVPDRAIQCSTMNTTGHDTQSLEVNVGSLTIASAWTAVLVVFTAAMTV</sequence>
<dbReference type="SUPFAM" id="SSF53807">
    <property type="entry name" value="Helical backbone' metal receptor"/>
    <property type="match status" value="1"/>
</dbReference>
<dbReference type="OrthoDB" id="409848at2759"/>
<dbReference type="EMBL" id="JAAAIP010000199">
    <property type="protein sequence ID" value="KAG0322904.1"/>
    <property type="molecule type" value="Genomic_DNA"/>
</dbReference>
<dbReference type="PANTHER" id="PTHR38360">
    <property type="entry name" value="OS03G0120000 PROTEIN"/>
    <property type="match status" value="1"/>
</dbReference>